<evidence type="ECO:0000256" key="5">
    <source>
        <dbReference type="ARBA" id="ARBA00023136"/>
    </source>
</evidence>
<evidence type="ECO:0000256" key="2">
    <source>
        <dbReference type="ARBA" id="ARBA00022475"/>
    </source>
</evidence>
<dbReference type="GO" id="GO:0036376">
    <property type="term" value="P:sodium ion export across plasma membrane"/>
    <property type="evidence" value="ECO:0007669"/>
    <property type="project" value="InterPro"/>
</dbReference>
<gene>
    <name evidence="7" type="ORF">SAMN05660923_01526</name>
</gene>
<keyword evidence="8" id="KW-1185">Reference proteome</keyword>
<feature type="transmembrane region" description="Helical" evidence="6">
    <location>
        <begin position="75"/>
        <end position="94"/>
    </location>
</feature>
<dbReference type="GO" id="GO:0005886">
    <property type="term" value="C:plasma membrane"/>
    <property type="evidence" value="ECO:0007669"/>
    <property type="project" value="UniProtKB-SubCell"/>
</dbReference>
<evidence type="ECO:0000313" key="7">
    <source>
        <dbReference type="EMBL" id="SDW96196.1"/>
    </source>
</evidence>
<protein>
    <submittedName>
        <fullName evidence="7">Sodium pump decarboxylases, gamma subunit</fullName>
    </submittedName>
</protein>
<keyword evidence="5 6" id="KW-0472">Membrane</keyword>
<evidence type="ECO:0000256" key="6">
    <source>
        <dbReference type="SAM" id="Phobius"/>
    </source>
</evidence>
<sequence>MGDIVSLKDSLMITLFSMVVVFIALLAIAYIINILKIVLNGKEEKEKEQGLENKEIVQIKEVEGTPPKEADDKELVAVIAAAIASSLGVAIPQIRIKTIRRINTLSPAWSEAGRKEQITNRL</sequence>
<comment type="subcellular location">
    <subcellularLocation>
        <location evidence="1">Cell membrane</location>
    </subcellularLocation>
</comment>
<organism evidence="7 8">
    <name type="scientific">Tepidimicrobium xylanilyticum</name>
    <dbReference type="NCBI Taxonomy" id="1123352"/>
    <lineage>
        <taxon>Bacteria</taxon>
        <taxon>Bacillati</taxon>
        <taxon>Bacillota</taxon>
        <taxon>Tissierellia</taxon>
        <taxon>Tissierellales</taxon>
        <taxon>Tepidimicrobiaceae</taxon>
        <taxon>Tepidimicrobium</taxon>
    </lineage>
</organism>
<dbReference type="GO" id="GO:0015081">
    <property type="term" value="F:sodium ion transmembrane transporter activity"/>
    <property type="evidence" value="ECO:0007669"/>
    <property type="project" value="InterPro"/>
</dbReference>
<keyword evidence="3 6" id="KW-0812">Transmembrane</keyword>
<dbReference type="InterPro" id="IPR005899">
    <property type="entry name" value="Na_pump_deCOase"/>
</dbReference>
<dbReference type="Pfam" id="PF04277">
    <property type="entry name" value="OAD_gamma"/>
    <property type="match status" value="1"/>
</dbReference>
<dbReference type="EMBL" id="FNNG01000005">
    <property type="protein sequence ID" value="SDW96196.1"/>
    <property type="molecule type" value="Genomic_DNA"/>
</dbReference>
<dbReference type="Proteomes" id="UP000198828">
    <property type="component" value="Unassembled WGS sequence"/>
</dbReference>
<dbReference type="AlphaFoldDB" id="A0A1H2XTM0"/>
<proteinExistence type="predicted"/>
<evidence type="ECO:0000313" key="8">
    <source>
        <dbReference type="Proteomes" id="UP000198828"/>
    </source>
</evidence>
<dbReference type="OrthoDB" id="1954652at2"/>
<evidence type="ECO:0000256" key="1">
    <source>
        <dbReference type="ARBA" id="ARBA00004236"/>
    </source>
</evidence>
<feature type="transmembrane region" description="Helical" evidence="6">
    <location>
        <begin position="12"/>
        <end position="32"/>
    </location>
</feature>
<dbReference type="RefSeq" id="WP_093752415.1">
    <property type="nucleotide sequence ID" value="NZ_FNNG01000005.1"/>
</dbReference>
<name>A0A1H2XTM0_9FIRM</name>
<keyword evidence="2" id="KW-1003">Cell membrane</keyword>
<keyword evidence="4 6" id="KW-1133">Transmembrane helix</keyword>
<reference evidence="7 8" key="1">
    <citation type="submission" date="2016-10" db="EMBL/GenBank/DDBJ databases">
        <authorList>
            <person name="de Groot N.N."/>
        </authorList>
    </citation>
    <scope>NUCLEOTIDE SEQUENCE [LARGE SCALE GENOMIC DNA]</scope>
    <source>
        <strain evidence="7 8">DSM 23310</strain>
    </source>
</reference>
<evidence type="ECO:0000256" key="4">
    <source>
        <dbReference type="ARBA" id="ARBA00022989"/>
    </source>
</evidence>
<accession>A0A1H2XTM0</accession>
<evidence type="ECO:0000256" key="3">
    <source>
        <dbReference type="ARBA" id="ARBA00022692"/>
    </source>
</evidence>